<name>A0A1T4QTU1_9BACT</name>
<dbReference type="Proteomes" id="UP000190449">
    <property type="component" value="Unassembled WGS sequence"/>
</dbReference>
<proteinExistence type="predicted"/>
<dbReference type="EMBL" id="FUWU01000053">
    <property type="protein sequence ID" value="SKA06698.1"/>
    <property type="molecule type" value="Genomic_DNA"/>
</dbReference>
<evidence type="ECO:0000313" key="2">
    <source>
        <dbReference type="Proteomes" id="UP000190449"/>
    </source>
</evidence>
<dbReference type="STRING" id="28122.SAMN02745108_02393"/>
<accession>A0A1T4QTU1</accession>
<reference evidence="1 2" key="1">
    <citation type="submission" date="2017-02" db="EMBL/GenBank/DDBJ databases">
        <authorList>
            <person name="Peterson S.W."/>
        </authorList>
    </citation>
    <scope>NUCLEOTIDE SEQUENCE [LARGE SCALE GENOMIC DNA]</scope>
    <source>
        <strain evidence="1 2">ATCC 43854</strain>
    </source>
</reference>
<organism evidence="1 2">
    <name type="scientific">Fibrobacter intestinalis</name>
    <dbReference type="NCBI Taxonomy" id="28122"/>
    <lineage>
        <taxon>Bacteria</taxon>
        <taxon>Pseudomonadati</taxon>
        <taxon>Fibrobacterota</taxon>
        <taxon>Fibrobacteria</taxon>
        <taxon>Fibrobacterales</taxon>
        <taxon>Fibrobacteraceae</taxon>
        <taxon>Fibrobacter</taxon>
    </lineage>
</organism>
<dbReference type="AlphaFoldDB" id="A0A1T4QTU1"/>
<protein>
    <submittedName>
        <fullName evidence="1">Uncharacterized protein</fullName>
    </submittedName>
</protein>
<gene>
    <name evidence="1" type="ORF">SAMN02745108_02393</name>
</gene>
<sequence>MRLNRGLRYQIKALLDAGHSQKTVSDRIWAETVAMIREDLSPEQVAGRRGLEGKVSPSVTMGFMYEKT</sequence>
<evidence type="ECO:0000313" key="1">
    <source>
        <dbReference type="EMBL" id="SKA06698.1"/>
    </source>
</evidence>
<dbReference type="RefSeq" id="WP_078777112.1">
    <property type="nucleotide sequence ID" value="NZ_FUWU01000053.1"/>
</dbReference>